<reference evidence="2 3" key="1">
    <citation type="submission" date="2018-11" db="EMBL/GenBank/DDBJ databases">
        <authorList>
            <consortium name="Pathogen Informatics"/>
        </authorList>
    </citation>
    <scope>NUCLEOTIDE SEQUENCE [LARGE SCALE GENOMIC DNA]</scope>
</reference>
<feature type="region of interest" description="Disordered" evidence="1">
    <location>
        <begin position="1"/>
        <end position="54"/>
    </location>
</feature>
<accession>A0A3P6Q671</accession>
<sequence length="174" mass="19496">MYNSRLRSRWPQREKESQPESTDVVDLKSRPRPIFRAQVRNRISTESPPTTSRSYLVAKKKPVAKPEQFIATSRTYHVQQGANGAPSRTQNTQNSQLRSIAIPNGVPVHAGTWDDGTPHYATQKRPQQFAVATLESSNPLSALTQTQFASSPLNTEAVDNFANSIFSQTWEVSR</sequence>
<feature type="compositionally biased region" description="Polar residues" evidence="1">
    <location>
        <begin position="41"/>
        <end position="54"/>
    </location>
</feature>
<dbReference type="AlphaFoldDB" id="A0A3P6Q671"/>
<name>A0A3P6Q671_CYLGO</name>
<protein>
    <submittedName>
        <fullName evidence="2">Uncharacterized protein</fullName>
    </submittedName>
</protein>
<keyword evidence="3" id="KW-1185">Reference proteome</keyword>
<evidence type="ECO:0000313" key="3">
    <source>
        <dbReference type="Proteomes" id="UP000271889"/>
    </source>
</evidence>
<evidence type="ECO:0000313" key="2">
    <source>
        <dbReference type="EMBL" id="VDK45262.1"/>
    </source>
</evidence>
<gene>
    <name evidence="2" type="ORF">CGOC_LOCUS478</name>
</gene>
<feature type="compositionally biased region" description="Basic residues" evidence="1">
    <location>
        <begin position="1"/>
        <end position="10"/>
    </location>
</feature>
<dbReference type="EMBL" id="UYRV01000694">
    <property type="protein sequence ID" value="VDK45262.1"/>
    <property type="molecule type" value="Genomic_DNA"/>
</dbReference>
<proteinExistence type="predicted"/>
<dbReference type="Proteomes" id="UP000271889">
    <property type="component" value="Unassembled WGS sequence"/>
</dbReference>
<evidence type="ECO:0000256" key="1">
    <source>
        <dbReference type="SAM" id="MobiDB-lite"/>
    </source>
</evidence>
<organism evidence="2 3">
    <name type="scientific">Cylicostephanus goldi</name>
    <name type="common">Nematode worm</name>
    <dbReference type="NCBI Taxonomy" id="71465"/>
    <lineage>
        <taxon>Eukaryota</taxon>
        <taxon>Metazoa</taxon>
        <taxon>Ecdysozoa</taxon>
        <taxon>Nematoda</taxon>
        <taxon>Chromadorea</taxon>
        <taxon>Rhabditida</taxon>
        <taxon>Rhabditina</taxon>
        <taxon>Rhabditomorpha</taxon>
        <taxon>Strongyloidea</taxon>
        <taxon>Strongylidae</taxon>
        <taxon>Cylicostephanus</taxon>
    </lineage>
</organism>